<dbReference type="PROSITE" id="PS50297">
    <property type="entry name" value="ANK_REP_REGION"/>
    <property type="match status" value="1"/>
</dbReference>
<comment type="caution">
    <text evidence="7">The sequence shown here is derived from an EMBL/GenBank/DDBJ whole genome shotgun (WGS) entry which is preliminary data.</text>
</comment>
<dbReference type="Pfam" id="PF00023">
    <property type="entry name" value="Ank"/>
    <property type="match status" value="1"/>
</dbReference>
<feature type="domain" description="RanBP2-type" evidence="6">
    <location>
        <begin position="658"/>
        <end position="682"/>
    </location>
</feature>
<accession>A0A425D5K9</accession>
<dbReference type="SMART" id="SM00547">
    <property type="entry name" value="ZnF_RBZ"/>
    <property type="match status" value="4"/>
</dbReference>
<evidence type="ECO:0000256" key="2">
    <source>
        <dbReference type="ARBA" id="ARBA00022771"/>
    </source>
</evidence>
<gene>
    <name evidence="7" type="ORF">B5M09_007070</name>
</gene>
<feature type="region of interest" description="Disordered" evidence="5">
    <location>
        <begin position="344"/>
        <end position="363"/>
    </location>
</feature>
<evidence type="ECO:0000256" key="1">
    <source>
        <dbReference type="ARBA" id="ARBA00022723"/>
    </source>
</evidence>
<feature type="domain" description="RanBP2-type" evidence="6">
    <location>
        <begin position="552"/>
        <end position="576"/>
    </location>
</feature>
<dbReference type="GO" id="GO:0008270">
    <property type="term" value="F:zinc ion binding"/>
    <property type="evidence" value="ECO:0007669"/>
    <property type="project" value="UniProtKB-KW"/>
</dbReference>
<keyword evidence="2" id="KW-0863">Zinc-finger</keyword>
<dbReference type="SUPFAM" id="SSF48403">
    <property type="entry name" value="Ankyrin repeat"/>
    <property type="match status" value="1"/>
</dbReference>
<evidence type="ECO:0000259" key="6">
    <source>
        <dbReference type="SMART" id="SM00547"/>
    </source>
</evidence>
<feature type="repeat" description="ANK" evidence="4">
    <location>
        <begin position="143"/>
        <end position="175"/>
    </location>
</feature>
<feature type="compositionally biased region" description="Basic and acidic residues" evidence="5">
    <location>
        <begin position="412"/>
        <end position="459"/>
    </location>
</feature>
<feature type="domain" description="RanBP2-type" evidence="6">
    <location>
        <begin position="511"/>
        <end position="535"/>
    </location>
</feature>
<sequence length="754" mass="81845">MASAGVFAFSRTVQEEMDWMEAMRRANPDAAEDVLSNSRLFVELAAEGEVRSMAEIVADVDGQLQNNVLCYYFVKMFQVAASRRRMDVLKYMLDHGFDAHHAFVKDTLHRVIDAAASDDEDTLQPVLHLLLAHMDVNFQRQGDLFTPLHVACAKNFYGVASLLLLYGADVNAIAADYLGLVSLFFSVVVHHMGFCGECGAKDEGGKFCPECGALSSGNAGLFGDASTALFPSAPVPPPAASSVRVDAERKATAAREMAEQARQDAAKAAVFFEETENRRLEDAFRLEEQQRLIHAANQREDIMARQRDAHAKREAAERQAEEARQRAIKVLTIHAAAATRLMEEQNRRREEEHARQLEHQRQVEMERLRASHLAEADRARKAREDAEAKAAEAKAAAEALRQKAMAAAAALEDQRRAQQQRALEREESRRLRDEQRERDAQAARATEARAQREAAERHADAARAKAELLRAEAVAAEANRLQKQSSLWHLQQQQQAVPMVSSFQELSVQDTSAACSQCLAPCKASQKFCPKCGFKRVEAVIASAPAQQQRVADTSCTTCHAALKSTQKFCPKCGTPSAITSAPIPPVKTLPVASIVATPPTTCPSCYTTLNGPHKKFCPKCGAPVASAVPPVAPSSSSSFAGAIPLVSSTSSSFSGGSGLPCPACRFQCKPNAKFCPGCGSKFGSQPTADQIATMEADDNEVRRNMATAQARLDAQKLSEQQSRSFASSLAAQAQAASASRQPAPPTSSNYALF</sequence>
<evidence type="ECO:0000256" key="3">
    <source>
        <dbReference type="ARBA" id="ARBA00022833"/>
    </source>
</evidence>
<feature type="compositionally biased region" description="Low complexity" evidence="5">
    <location>
        <begin position="721"/>
        <end position="742"/>
    </location>
</feature>
<dbReference type="VEuPathDB" id="FungiDB:H257_10677"/>
<dbReference type="InterPro" id="IPR001876">
    <property type="entry name" value="Znf_RanBP2"/>
</dbReference>
<protein>
    <recommendedName>
        <fullName evidence="6">RanBP2-type domain-containing protein</fullName>
    </recommendedName>
</protein>
<dbReference type="EMBL" id="MZMZ02002682">
    <property type="protein sequence ID" value="RQM24590.1"/>
    <property type="molecule type" value="Genomic_DNA"/>
</dbReference>
<dbReference type="InterPro" id="IPR025874">
    <property type="entry name" value="DZR"/>
</dbReference>
<dbReference type="Gene3D" id="1.25.40.20">
    <property type="entry name" value="Ankyrin repeat-containing domain"/>
    <property type="match status" value="1"/>
</dbReference>
<dbReference type="PROSITE" id="PS50088">
    <property type="entry name" value="ANK_REPEAT"/>
    <property type="match status" value="1"/>
</dbReference>
<feature type="region of interest" description="Disordered" evidence="5">
    <location>
        <begin position="411"/>
        <end position="459"/>
    </location>
</feature>
<keyword evidence="8" id="KW-1185">Reference proteome</keyword>
<keyword evidence="3" id="KW-0862">Zinc</keyword>
<dbReference type="InterPro" id="IPR002110">
    <property type="entry name" value="Ankyrin_rpt"/>
</dbReference>
<organism evidence="7 8">
    <name type="scientific">Aphanomyces astaci</name>
    <name type="common">Crayfish plague agent</name>
    <dbReference type="NCBI Taxonomy" id="112090"/>
    <lineage>
        <taxon>Eukaryota</taxon>
        <taxon>Sar</taxon>
        <taxon>Stramenopiles</taxon>
        <taxon>Oomycota</taxon>
        <taxon>Saprolegniomycetes</taxon>
        <taxon>Saprolegniales</taxon>
        <taxon>Verrucalvaceae</taxon>
        <taxon>Aphanomyces</taxon>
    </lineage>
</organism>
<keyword evidence="4" id="KW-0040">ANK repeat</keyword>
<reference evidence="7" key="1">
    <citation type="submission" date="2018-07" db="EMBL/GenBank/DDBJ databases">
        <title>Annotation of Aphanomyces astaci genome assembly.</title>
        <authorList>
            <person name="Studholme D.J."/>
        </authorList>
    </citation>
    <scope>NUCLEOTIDE SEQUENCE [LARGE SCALE GENOMIC DNA]</scope>
    <source>
        <strain evidence="7">Pc</strain>
    </source>
</reference>
<dbReference type="Pfam" id="PF12773">
    <property type="entry name" value="DZR"/>
    <property type="match status" value="1"/>
</dbReference>
<evidence type="ECO:0000313" key="8">
    <source>
        <dbReference type="Proteomes" id="UP000284702"/>
    </source>
</evidence>
<dbReference type="SUPFAM" id="SSF144206">
    <property type="entry name" value="NOB1 zinc finger-like"/>
    <property type="match status" value="1"/>
</dbReference>
<evidence type="ECO:0000313" key="7">
    <source>
        <dbReference type="EMBL" id="RQM24590.1"/>
    </source>
</evidence>
<dbReference type="AlphaFoldDB" id="A0A425D5K9"/>
<keyword evidence="1" id="KW-0479">Metal-binding</keyword>
<dbReference type="Proteomes" id="UP000284702">
    <property type="component" value="Unassembled WGS sequence"/>
</dbReference>
<evidence type="ECO:0000256" key="5">
    <source>
        <dbReference type="SAM" id="MobiDB-lite"/>
    </source>
</evidence>
<feature type="region of interest" description="Disordered" evidence="5">
    <location>
        <begin position="712"/>
        <end position="754"/>
    </location>
</feature>
<evidence type="ECO:0000256" key="4">
    <source>
        <dbReference type="PROSITE-ProRule" id="PRU00023"/>
    </source>
</evidence>
<dbReference type="InterPro" id="IPR036283">
    <property type="entry name" value="NOB1_Zf-like_sf"/>
</dbReference>
<proteinExistence type="predicted"/>
<dbReference type="InterPro" id="IPR036770">
    <property type="entry name" value="Ankyrin_rpt-contain_sf"/>
</dbReference>
<feature type="domain" description="RanBP2-type" evidence="6">
    <location>
        <begin position="599"/>
        <end position="624"/>
    </location>
</feature>
<name>A0A425D5K9_APHAT</name>
<dbReference type="VEuPathDB" id="FungiDB:H257_10678"/>
<dbReference type="SMART" id="SM00248">
    <property type="entry name" value="ANK"/>
    <property type="match status" value="2"/>
</dbReference>